<proteinExistence type="predicted"/>
<dbReference type="AlphaFoldDB" id="A0A2N3WK56"/>
<keyword evidence="2" id="KW-1185">Reference proteome</keyword>
<dbReference type="Proteomes" id="UP000233750">
    <property type="component" value="Unassembled WGS sequence"/>
</dbReference>
<reference evidence="1 2" key="1">
    <citation type="submission" date="2017-12" db="EMBL/GenBank/DDBJ databases">
        <title>Sequencing the genomes of 1000 Actinobacteria strains.</title>
        <authorList>
            <person name="Klenk H.-P."/>
        </authorList>
    </citation>
    <scope>NUCLEOTIDE SEQUENCE [LARGE SCALE GENOMIC DNA]</scope>
    <source>
        <strain evidence="1 2">DSM 45165</strain>
    </source>
</reference>
<accession>A0A2N3WK56</accession>
<sequence length="77" mass="8652">MTVRSRVADEVTTWLAGEFAGRVPAEAVEVVVRATGRDLDGRVVPDERGDLLYRVARARLVRMLDAPDEPHIPRSRR</sequence>
<dbReference type="EMBL" id="PJMY01000003">
    <property type="protein sequence ID" value="PKV94259.1"/>
    <property type="molecule type" value="Genomic_DNA"/>
</dbReference>
<protein>
    <submittedName>
        <fullName evidence="1">Uncharacterized protein</fullName>
    </submittedName>
</protein>
<evidence type="ECO:0000313" key="1">
    <source>
        <dbReference type="EMBL" id="PKV94259.1"/>
    </source>
</evidence>
<dbReference type="RefSeq" id="WP_101437717.1">
    <property type="nucleotide sequence ID" value="NZ_PJMY01000003.1"/>
</dbReference>
<evidence type="ECO:0000313" key="2">
    <source>
        <dbReference type="Proteomes" id="UP000233750"/>
    </source>
</evidence>
<name>A0A2N3WK56_9PSEU</name>
<organism evidence="1 2">
    <name type="scientific">Amycolatopsis echigonensis</name>
    <dbReference type="NCBI Taxonomy" id="2576905"/>
    <lineage>
        <taxon>Bacteria</taxon>
        <taxon>Bacillati</taxon>
        <taxon>Actinomycetota</taxon>
        <taxon>Actinomycetes</taxon>
        <taxon>Pseudonocardiales</taxon>
        <taxon>Pseudonocardiaceae</taxon>
        <taxon>Amycolatopsis</taxon>
    </lineage>
</organism>
<gene>
    <name evidence="1" type="ORF">ATK30_5133</name>
</gene>
<comment type="caution">
    <text evidence="1">The sequence shown here is derived from an EMBL/GenBank/DDBJ whole genome shotgun (WGS) entry which is preliminary data.</text>
</comment>